<dbReference type="SMART" id="SM00751">
    <property type="entry name" value="BSD"/>
    <property type="match status" value="1"/>
</dbReference>
<feature type="region of interest" description="Disordered" evidence="1">
    <location>
        <begin position="1"/>
        <end position="55"/>
    </location>
</feature>
<dbReference type="Proteomes" id="UP000775213">
    <property type="component" value="Unassembled WGS sequence"/>
</dbReference>
<protein>
    <recommendedName>
        <fullName evidence="2">BSD domain-containing protein</fullName>
    </recommendedName>
</protein>
<sequence length="468" mass="51219">MSWLARSLVNSLRGDDDQGSEHNLSTKPGNDDRSGDLVHTDDEPQSPSRGVKEDLSELTKTITRQFWGVASFLAPPPDSPPSDRSRVPDPSDTAADVVSDESEVSKSPRIAGIRSDFAELGGRFKSGISILSNTKAVSEISKIASTFLPFGDDDAEEEEEDGEPSGEALGITEEVLLFVRNISLHPETWLDFPLIDEDEDPDDFEMSDAQQEHALAVERLEPRLTALRIELCPSHMSEGCFWKIYFIVQARAMLLQDIHSRSKPNTEGSAKSLSSVKEEEQYEPAVPGEGRVSVMPVSGIISSESLPSPPQPEDIFVSIPVIDIETEKHPVESTVVKIIDKSVIEEDPPVQSKSKDLQADVSSASKQKGESYEDDWLEDEIGEASGSGENAIPLGNDEDVSFSDLEEEDDHGIGAQAKAISKSNPTQVKESRGWVQLNKNPASPAKRRNSTSPQNKDDWLNVDEVDAE</sequence>
<keyword evidence="4" id="KW-1185">Reference proteome</keyword>
<evidence type="ECO:0000313" key="4">
    <source>
        <dbReference type="Proteomes" id="UP000775213"/>
    </source>
</evidence>
<dbReference type="AlphaFoldDB" id="A0AAV7GQ67"/>
<evidence type="ECO:0000256" key="1">
    <source>
        <dbReference type="SAM" id="MobiDB-lite"/>
    </source>
</evidence>
<comment type="caution">
    <text evidence="3">The sequence shown here is derived from an EMBL/GenBank/DDBJ whole genome shotgun (WGS) entry which is preliminary data.</text>
</comment>
<feature type="compositionally biased region" description="Acidic residues" evidence="1">
    <location>
        <begin position="396"/>
        <end position="410"/>
    </location>
</feature>
<dbReference type="PANTHER" id="PTHR31923:SF4">
    <property type="entry name" value="BSD DOMAIN-CONTAINING PROTEIN"/>
    <property type="match status" value="1"/>
</dbReference>
<dbReference type="InterPro" id="IPR035925">
    <property type="entry name" value="BSD_dom_sf"/>
</dbReference>
<evidence type="ECO:0000259" key="2">
    <source>
        <dbReference type="PROSITE" id="PS50858"/>
    </source>
</evidence>
<feature type="region of interest" description="Disordered" evidence="1">
    <location>
        <begin position="71"/>
        <end position="106"/>
    </location>
</feature>
<gene>
    <name evidence="3" type="ORF">IEQ34_013027</name>
</gene>
<dbReference type="InterPro" id="IPR005607">
    <property type="entry name" value="BSD_dom"/>
</dbReference>
<proteinExistence type="predicted"/>
<dbReference type="SUPFAM" id="SSF140383">
    <property type="entry name" value="BSD domain-like"/>
    <property type="match status" value="1"/>
</dbReference>
<feature type="compositionally biased region" description="Basic and acidic residues" evidence="1">
    <location>
        <begin position="29"/>
        <end position="42"/>
    </location>
</feature>
<dbReference type="Gene3D" id="1.10.3970.10">
    <property type="entry name" value="BSD domain"/>
    <property type="match status" value="1"/>
</dbReference>
<organism evidence="3 4">
    <name type="scientific">Dendrobium chrysotoxum</name>
    <name type="common">Orchid</name>
    <dbReference type="NCBI Taxonomy" id="161865"/>
    <lineage>
        <taxon>Eukaryota</taxon>
        <taxon>Viridiplantae</taxon>
        <taxon>Streptophyta</taxon>
        <taxon>Embryophyta</taxon>
        <taxon>Tracheophyta</taxon>
        <taxon>Spermatophyta</taxon>
        <taxon>Magnoliopsida</taxon>
        <taxon>Liliopsida</taxon>
        <taxon>Asparagales</taxon>
        <taxon>Orchidaceae</taxon>
        <taxon>Epidendroideae</taxon>
        <taxon>Malaxideae</taxon>
        <taxon>Dendrobiinae</taxon>
        <taxon>Dendrobium</taxon>
    </lineage>
</organism>
<feature type="region of interest" description="Disordered" evidence="1">
    <location>
        <begin position="347"/>
        <end position="468"/>
    </location>
</feature>
<reference evidence="3 4" key="1">
    <citation type="journal article" date="2021" name="Hortic Res">
        <title>Chromosome-scale assembly of the Dendrobium chrysotoxum genome enhances the understanding of orchid evolution.</title>
        <authorList>
            <person name="Zhang Y."/>
            <person name="Zhang G.Q."/>
            <person name="Zhang D."/>
            <person name="Liu X.D."/>
            <person name="Xu X.Y."/>
            <person name="Sun W.H."/>
            <person name="Yu X."/>
            <person name="Zhu X."/>
            <person name="Wang Z.W."/>
            <person name="Zhao X."/>
            <person name="Zhong W.Y."/>
            <person name="Chen H."/>
            <person name="Yin W.L."/>
            <person name="Huang T."/>
            <person name="Niu S.C."/>
            <person name="Liu Z.J."/>
        </authorList>
    </citation>
    <scope>NUCLEOTIDE SEQUENCE [LARGE SCALE GENOMIC DNA]</scope>
    <source>
        <strain evidence="3">Lindl</strain>
    </source>
</reference>
<feature type="region of interest" description="Disordered" evidence="1">
    <location>
        <begin position="262"/>
        <end position="286"/>
    </location>
</feature>
<dbReference type="PROSITE" id="PS50858">
    <property type="entry name" value="BSD"/>
    <property type="match status" value="1"/>
</dbReference>
<dbReference type="Pfam" id="PF03909">
    <property type="entry name" value="BSD"/>
    <property type="match status" value="1"/>
</dbReference>
<dbReference type="PANTHER" id="PTHR31923">
    <property type="entry name" value="BSD DOMAIN-CONTAINING PROTEIN"/>
    <property type="match status" value="1"/>
</dbReference>
<name>A0AAV7GQ67_DENCH</name>
<evidence type="ECO:0000313" key="3">
    <source>
        <dbReference type="EMBL" id="KAH0457712.1"/>
    </source>
</evidence>
<accession>A0AAV7GQ67</accession>
<dbReference type="EMBL" id="JAGFBR010000012">
    <property type="protein sequence ID" value="KAH0457712.1"/>
    <property type="molecule type" value="Genomic_DNA"/>
</dbReference>
<feature type="domain" description="BSD" evidence="2">
    <location>
        <begin position="201"/>
        <end position="253"/>
    </location>
</feature>
<feature type="compositionally biased region" description="Acidic residues" evidence="1">
    <location>
        <begin position="372"/>
        <end position="382"/>
    </location>
</feature>
<feature type="compositionally biased region" description="Polar residues" evidence="1">
    <location>
        <begin position="263"/>
        <end position="275"/>
    </location>
</feature>